<dbReference type="GO" id="GO:0006886">
    <property type="term" value="P:intracellular protein transport"/>
    <property type="evidence" value="ECO:0007669"/>
    <property type="project" value="InterPro"/>
</dbReference>
<dbReference type="GO" id="GO:0006888">
    <property type="term" value="P:endoplasmic reticulum to Golgi vesicle-mediated transport"/>
    <property type="evidence" value="ECO:0007669"/>
    <property type="project" value="TreeGrafter"/>
</dbReference>
<dbReference type="Gene3D" id="1.10.287.950">
    <property type="entry name" value="Methyl-accepting chemotaxis protein"/>
    <property type="match status" value="1"/>
</dbReference>
<feature type="compositionally biased region" description="Basic and acidic residues" evidence="5">
    <location>
        <begin position="1031"/>
        <end position="1042"/>
    </location>
</feature>
<feature type="compositionally biased region" description="Basic and acidic residues" evidence="5">
    <location>
        <begin position="1061"/>
        <end position="1072"/>
    </location>
</feature>
<evidence type="ECO:0000256" key="5">
    <source>
        <dbReference type="SAM" id="MobiDB-lite"/>
    </source>
</evidence>
<dbReference type="EMBL" id="ML119703">
    <property type="protein sequence ID" value="RPA79059.1"/>
    <property type="molecule type" value="Genomic_DNA"/>
</dbReference>
<evidence type="ECO:0000256" key="3">
    <source>
        <dbReference type="ARBA" id="ARBA00023054"/>
    </source>
</evidence>
<dbReference type="Pfam" id="PF04869">
    <property type="entry name" value="Uso1_p115_head"/>
    <property type="match status" value="1"/>
</dbReference>
<dbReference type="PANTHER" id="PTHR10013">
    <property type="entry name" value="GENERAL VESICULAR TRANSPORT FACTOR P115"/>
    <property type="match status" value="1"/>
</dbReference>
<reference evidence="7 8" key="1">
    <citation type="journal article" date="2018" name="Nat. Ecol. Evol.">
        <title>Pezizomycetes genomes reveal the molecular basis of ectomycorrhizal truffle lifestyle.</title>
        <authorList>
            <person name="Murat C."/>
            <person name="Payen T."/>
            <person name="Noel B."/>
            <person name="Kuo A."/>
            <person name="Morin E."/>
            <person name="Chen J."/>
            <person name="Kohler A."/>
            <person name="Krizsan K."/>
            <person name="Balestrini R."/>
            <person name="Da Silva C."/>
            <person name="Montanini B."/>
            <person name="Hainaut M."/>
            <person name="Levati E."/>
            <person name="Barry K.W."/>
            <person name="Belfiori B."/>
            <person name="Cichocki N."/>
            <person name="Clum A."/>
            <person name="Dockter R.B."/>
            <person name="Fauchery L."/>
            <person name="Guy J."/>
            <person name="Iotti M."/>
            <person name="Le Tacon F."/>
            <person name="Lindquist E.A."/>
            <person name="Lipzen A."/>
            <person name="Malagnac F."/>
            <person name="Mello A."/>
            <person name="Molinier V."/>
            <person name="Miyauchi S."/>
            <person name="Poulain J."/>
            <person name="Riccioni C."/>
            <person name="Rubini A."/>
            <person name="Sitrit Y."/>
            <person name="Splivallo R."/>
            <person name="Traeger S."/>
            <person name="Wang M."/>
            <person name="Zifcakova L."/>
            <person name="Wipf D."/>
            <person name="Zambonelli A."/>
            <person name="Paolocci F."/>
            <person name="Nowrousian M."/>
            <person name="Ottonello S."/>
            <person name="Baldrian P."/>
            <person name="Spatafora J.W."/>
            <person name="Henrissat B."/>
            <person name="Nagy L.G."/>
            <person name="Aury J.M."/>
            <person name="Wincker P."/>
            <person name="Grigoriev I.V."/>
            <person name="Bonfante P."/>
            <person name="Martin F.M."/>
        </authorList>
    </citation>
    <scope>NUCLEOTIDE SEQUENCE [LARGE SCALE GENOMIC DNA]</scope>
    <source>
        <strain evidence="7 8">RN42</strain>
    </source>
</reference>
<organism evidence="7 8">
    <name type="scientific">Ascobolus immersus RN42</name>
    <dbReference type="NCBI Taxonomy" id="1160509"/>
    <lineage>
        <taxon>Eukaryota</taxon>
        <taxon>Fungi</taxon>
        <taxon>Dikarya</taxon>
        <taxon>Ascomycota</taxon>
        <taxon>Pezizomycotina</taxon>
        <taxon>Pezizomycetes</taxon>
        <taxon>Pezizales</taxon>
        <taxon>Ascobolaceae</taxon>
        <taxon>Ascobolus</taxon>
    </lineage>
</organism>
<dbReference type="GO" id="GO:0000139">
    <property type="term" value="C:Golgi membrane"/>
    <property type="evidence" value="ECO:0007669"/>
    <property type="project" value="InterPro"/>
</dbReference>
<dbReference type="GO" id="GO:0005795">
    <property type="term" value="C:Golgi stack"/>
    <property type="evidence" value="ECO:0007669"/>
    <property type="project" value="TreeGrafter"/>
</dbReference>
<dbReference type="AlphaFoldDB" id="A0A3N4HZF3"/>
<evidence type="ECO:0000313" key="7">
    <source>
        <dbReference type="EMBL" id="RPA79059.1"/>
    </source>
</evidence>
<evidence type="ECO:0000256" key="1">
    <source>
        <dbReference type="ARBA" id="ARBA00004555"/>
    </source>
</evidence>
<feature type="region of interest" description="Disordered" evidence="5">
    <location>
        <begin position="942"/>
        <end position="1044"/>
    </location>
</feature>
<feature type="coiled-coil region" evidence="4">
    <location>
        <begin position="748"/>
        <end position="775"/>
    </location>
</feature>
<dbReference type="InterPro" id="IPR016024">
    <property type="entry name" value="ARM-type_fold"/>
</dbReference>
<dbReference type="GO" id="GO:0012507">
    <property type="term" value="C:ER to Golgi transport vesicle membrane"/>
    <property type="evidence" value="ECO:0007669"/>
    <property type="project" value="TreeGrafter"/>
</dbReference>
<feature type="compositionally biased region" description="Basic and acidic residues" evidence="5">
    <location>
        <begin position="942"/>
        <end position="958"/>
    </location>
</feature>
<name>A0A3N4HZF3_ASCIM</name>
<dbReference type="GO" id="GO:0005783">
    <property type="term" value="C:endoplasmic reticulum"/>
    <property type="evidence" value="ECO:0007669"/>
    <property type="project" value="TreeGrafter"/>
</dbReference>
<keyword evidence="3 4" id="KW-0175">Coiled coil</keyword>
<dbReference type="PANTHER" id="PTHR10013:SF0">
    <property type="entry name" value="GENERAL VESICULAR TRANSPORT FACTOR P115"/>
    <property type="match status" value="1"/>
</dbReference>
<comment type="subcellular location">
    <subcellularLocation>
        <location evidence="1">Golgi apparatus</location>
    </subcellularLocation>
</comment>
<gene>
    <name evidence="7" type="ORF">BJ508DRAFT_328631</name>
</gene>
<dbReference type="SUPFAM" id="SSF48371">
    <property type="entry name" value="ARM repeat"/>
    <property type="match status" value="2"/>
</dbReference>
<evidence type="ECO:0000256" key="4">
    <source>
        <dbReference type="SAM" id="Coils"/>
    </source>
</evidence>
<dbReference type="OrthoDB" id="198977at2759"/>
<feature type="region of interest" description="Disordered" evidence="5">
    <location>
        <begin position="1061"/>
        <end position="1092"/>
    </location>
</feature>
<dbReference type="Gene3D" id="1.25.10.10">
    <property type="entry name" value="Leucine-rich Repeat Variant"/>
    <property type="match status" value="1"/>
</dbReference>
<feature type="compositionally biased region" description="Basic and acidic residues" evidence="5">
    <location>
        <begin position="979"/>
        <end position="1023"/>
    </location>
</feature>
<sequence length="1092" mass="123008">MSLLSGILQSQAPAKQDATSTIQTLCLRLTSSTLVEDRRAAVMGLRSFARDYKEQVASNGLRGLITTLSNDKADEETVKFILETLLLLFDRKEGQQQESIDEDIALWLADEFTQKQGNIEILIELLRGYDFFVRLNCLKILQAILRYRPERTQDSFITTGGAIPALVEILDDKRDAIRNAAILLLIHVADGNTDIQKLICFEHAFSRVFGIIELEGGLVGGIIVEDCLELLSSLLAFNGTTQNDFRENGFMRSLANLLTLNNEEEVADYTYAQRNINIVRTLAVVRLFVLPGGSSTKENQKALFATGASEQVLNIAFSPKIELDVRAEALRACADLINGNEEQQRNFAGLQVPYLNPSEASSEQLNGEPPLVYVIEALLDLALLASSTEAFNARMGAVQCLESYFEGNGVIRTHFLKRAIEGHLNGEDETANILSTLIDFTPESRRDPYRIWFASVILLHLVYGMDEAKDELVALKWGDEEAGEEVVTAVQAISGNLIAALNNPESYDARIPVAYLMLLCSLFYEYNPAVDDFLSEGASLQSIVLSAIQQSADSNPLVQGLCALLLGIIYEFSSKDSPIPRKSVHSILGNRVGRDQYMLRLERLRRHPQVRDFEISPQWHAGKMGDPNVFFSHTFIDFMKDNFTRVLRAFDKDPGMETHRMTLNGMLEHGITMEKFESLQEQLAMKDADLTQVQNELLILQQKVAQHEQELSNSRQQSLTELQARDQQHQSDFAKIQADFKAALDQNQAESANIIATLEQEITRLQDEIESVRLAREHESQLIQARVKETIANIVAREEEKTVEAVNAANERFAIELTEEREKTQRQINGYLAQLDEVQRNFAALQKEYQDIQGRLQEAEGRAAKQLEELQNKHAELQEEYQITAENLRTVESRMADEGKSYHEQIDGLMEEVAHLEEAAARSQGAHKKELDALREELSKETDTLKEEAEKAKQEAETVKQQAEGLKQEAETSRQQAEQLKEESERLKEEAEKLRQEADKFKQEAENAKQEAERSKQEADKAKASLSVAEKSVKENSTKADELQTQLDDLLMVFADLEEKRAKDKARLKDLGQEVSDDEDDEDDEEEETATA</sequence>
<evidence type="ECO:0000256" key="2">
    <source>
        <dbReference type="ARBA" id="ARBA00023034"/>
    </source>
</evidence>
<dbReference type="InterPro" id="IPR024095">
    <property type="entry name" value="Vesicle_P115"/>
</dbReference>
<dbReference type="GO" id="GO:0048211">
    <property type="term" value="P:Golgi vesicle docking"/>
    <property type="evidence" value="ECO:0007669"/>
    <property type="project" value="TreeGrafter"/>
</dbReference>
<accession>A0A3N4HZF3</accession>
<dbReference type="Proteomes" id="UP000275078">
    <property type="component" value="Unassembled WGS sequence"/>
</dbReference>
<feature type="coiled-coil region" evidence="4">
    <location>
        <begin position="676"/>
        <end position="717"/>
    </location>
</feature>
<dbReference type="InterPro" id="IPR006953">
    <property type="entry name" value="Vesicle_Uso1_P115_head"/>
</dbReference>
<keyword evidence="8" id="KW-1185">Reference proteome</keyword>
<evidence type="ECO:0000259" key="6">
    <source>
        <dbReference type="Pfam" id="PF04869"/>
    </source>
</evidence>
<feature type="compositionally biased region" description="Acidic residues" evidence="5">
    <location>
        <begin position="1075"/>
        <end position="1092"/>
    </location>
</feature>
<feature type="domain" description="Vesicle tethering protein Uso1/P115-like head" evidence="6">
    <location>
        <begin position="340"/>
        <end position="649"/>
    </location>
</feature>
<protein>
    <recommendedName>
        <fullName evidence="6">Vesicle tethering protein Uso1/P115-like head domain-containing protein</fullName>
    </recommendedName>
</protein>
<proteinExistence type="predicted"/>
<evidence type="ECO:0000313" key="8">
    <source>
        <dbReference type="Proteomes" id="UP000275078"/>
    </source>
</evidence>
<dbReference type="STRING" id="1160509.A0A3N4HZF3"/>
<dbReference type="FunFam" id="1.25.10.10:FF:000296">
    <property type="entry name" value="Related to transport protein USO1"/>
    <property type="match status" value="1"/>
</dbReference>
<dbReference type="GO" id="GO:0048280">
    <property type="term" value="P:vesicle fusion with Golgi apparatus"/>
    <property type="evidence" value="ECO:0007669"/>
    <property type="project" value="InterPro"/>
</dbReference>
<keyword evidence="2" id="KW-0333">Golgi apparatus</keyword>
<dbReference type="InterPro" id="IPR011989">
    <property type="entry name" value="ARM-like"/>
</dbReference>